<dbReference type="InterPro" id="IPR058684">
    <property type="entry name" value="YopA_M"/>
</dbReference>
<dbReference type="OrthoDB" id="137779at2157"/>
<reference evidence="2 4" key="1">
    <citation type="journal article" date="2016" name="Int. J. Syst. Evol. Microbiol.">
        <title>Methanosarcina flavescens sp. nov., a methanogenic archaeon isolated from a full-scale anaerobic digester.</title>
        <authorList>
            <person name="Kern T."/>
            <person name="Fischer M.A."/>
            <person name="Deppenmeier U."/>
            <person name="Schmitz R.A."/>
            <person name="Rother M."/>
        </authorList>
    </citation>
    <scope>NUCLEOTIDE SEQUENCE [LARGE SCALE GENOMIC DNA]</scope>
    <source>
        <strain evidence="2 4">E03.2</strain>
    </source>
</reference>
<gene>
    <name evidence="2" type="ORF">AOB57_014080</name>
    <name evidence="3" type="ORF">GX302_02485</name>
</gene>
<evidence type="ECO:0000313" key="2">
    <source>
        <dbReference type="EMBL" id="AYK16167.1"/>
    </source>
</evidence>
<organism evidence="2 4">
    <name type="scientific">Methanosarcina flavescens</name>
    <dbReference type="NCBI Taxonomy" id="1715806"/>
    <lineage>
        <taxon>Archaea</taxon>
        <taxon>Methanobacteriati</taxon>
        <taxon>Methanobacteriota</taxon>
        <taxon>Stenosarchaea group</taxon>
        <taxon>Methanomicrobia</taxon>
        <taxon>Methanosarcinales</taxon>
        <taxon>Methanosarcinaceae</taxon>
        <taxon>Methanosarcina</taxon>
    </lineage>
</organism>
<feature type="domain" description="YopA central" evidence="1">
    <location>
        <begin position="124"/>
        <end position="245"/>
    </location>
</feature>
<dbReference type="GeneID" id="53689251"/>
<evidence type="ECO:0000259" key="1">
    <source>
        <dbReference type="Pfam" id="PF26308"/>
    </source>
</evidence>
<dbReference type="RefSeq" id="WP_054298217.1">
    <property type="nucleotide sequence ID" value="NZ_CP032683.1"/>
</dbReference>
<evidence type="ECO:0000313" key="5">
    <source>
        <dbReference type="Proteomes" id="UP000585579"/>
    </source>
</evidence>
<dbReference type="Proteomes" id="UP000585579">
    <property type="component" value="Unassembled WGS sequence"/>
</dbReference>
<evidence type="ECO:0000313" key="4">
    <source>
        <dbReference type="Proteomes" id="UP000053087"/>
    </source>
</evidence>
<keyword evidence="4" id="KW-1185">Reference proteome</keyword>
<name>A0A660HV38_9EURY</name>
<dbReference type="Proteomes" id="UP000053087">
    <property type="component" value="Chromosome"/>
</dbReference>
<dbReference type="KEGG" id="mfz:AOB57_014080"/>
<evidence type="ECO:0000313" key="3">
    <source>
        <dbReference type="EMBL" id="NLK31730.1"/>
    </source>
</evidence>
<dbReference type="Pfam" id="PF26308">
    <property type="entry name" value="YopA_M"/>
    <property type="match status" value="1"/>
</dbReference>
<sequence>MNNKDQFVPLFPFGEPNQSTVIAKDKVLIKDSDEIVLSTVNAEIRLDLVPRPRIRVHITNIEELDNSERVELAWMLASDKFFSLELKNHKKQIKVYVTTCHLSNPEELSLIFSPFSEPIVGFGDDNTQMQYIIFHLFNFKKIIANKGSYSKNVKLEADNWVVELKSLADSDNTFNKLRSEGGYGLTHVGCLSKKYDTPISGKEARDMLHALYYFFSFTKGVWCNPVCAVGFNSSDRVWESWSSLMECCPRPHSSWFDEHHSEQLESLFPGFMNKWNDNLQTVMYYILANTSRFQVGTILAQSALERLSFEHFKANPIKRSNTSKKLRCLFHDLNILVDLTENTSILKTLAEDINKVKSMKQLEKSMKQLEDSKWTDAPSAFNGIRNYLVHPKKRYDSLDFDSAIYDAYNLELWYLELSLLKEFEYSGTYRNRLTAKSIGEIEKVPWESKL</sequence>
<accession>A0A660HV38</accession>
<proteinExistence type="predicted"/>
<dbReference type="EMBL" id="JAAYQL010000014">
    <property type="protein sequence ID" value="NLK31730.1"/>
    <property type="molecule type" value="Genomic_DNA"/>
</dbReference>
<protein>
    <recommendedName>
        <fullName evidence="1">YopA central domain-containing protein</fullName>
    </recommendedName>
</protein>
<reference evidence="2" key="2">
    <citation type="submission" date="2018-10" db="EMBL/GenBank/DDBJ databases">
        <authorList>
            <person name="Fischer M.A."/>
            <person name="Kern T."/>
            <person name="Deppenmeier U."/>
            <person name="Schmitz R.A."/>
            <person name="Rother M."/>
        </authorList>
    </citation>
    <scope>NUCLEOTIDE SEQUENCE</scope>
    <source>
        <strain evidence="2">E03.2</strain>
    </source>
</reference>
<dbReference type="AlphaFoldDB" id="A0A660HV38"/>
<reference evidence="3 5" key="3">
    <citation type="journal article" date="2020" name="Biotechnol. Biofuels">
        <title>New insights from the biogas microbiome by comprehensive genome-resolved metagenomics of nearly 1600 species originating from multiple anaerobic digesters.</title>
        <authorList>
            <person name="Campanaro S."/>
            <person name="Treu L."/>
            <person name="Rodriguez-R L.M."/>
            <person name="Kovalovszki A."/>
            <person name="Ziels R.M."/>
            <person name="Maus I."/>
            <person name="Zhu X."/>
            <person name="Kougias P.G."/>
            <person name="Basile A."/>
            <person name="Luo G."/>
            <person name="Schluter A."/>
            <person name="Konstantinidis K.T."/>
            <person name="Angelidaki I."/>
        </authorList>
    </citation>
    <scope>NUCLEOTIDE SEQUENCE [LARGE SCALE GENOMIC DNA]</scope>
    <source>
        <strain evidence="3">AS22ysBPME_46</strain>
    </source>
</reference>
<dbReference type="EMBL" id="CP032683">
    <property type="protein sequence ID" value="AYK16167.1"/>
    <property type="molecule type" value="Genomic_DNA"/>
</dbReference>